<dbReference type="EMBL" id="JAKKPZ010000132">
    <property type="protein sequence ID" value="KAI1700884.1"/>
    <property type="molecule type" value="Genomic_DNA"/>
</dbReference>
<dbReference type="AlphaFoldDB" id="A0AAD4MPK5"/>
<protein>
    <submittedName>
        <fullName evidence="2">Uncharacterized protein</fullName>
    </submittedName>
</protein>
<keyword evidence="3" id="KW-1185">Reference proteome</keyword>
<feature type="chain" id="PRO_5042261056" evidence="1">
    <location>
        <begin position="21"/>
        <end position="139"/>
    </location>
</feature>
<proteinExistence type="predicted"/>
<name>A0AAD4MPK5_9BILA</name>
<evidence type="ECO:0000313" key="2">
    <source>
        <dbReference type="EMBL" id="KAI1700884.1"/>
    </source>
</evidence>
<keyword evidence="1" id="KW-0732">Signal</keyword>
<gene>
    <name evidence="2" type="ORF">DdX_16447</name>
</gene>
<dbReference type="Proteomes" id="UP001201812">
    <property type="component" value="Unassembled WGS sequence"/>
</dbReference>
<evidence type="ECO:0000313" key="3">
    <source>
        <dbReference type="Proteomes" id="UP001201812"/>
    </source>
</evidence>
<reference evidence="2" key="1">
    <citation type="submission" date="2022-01" db="EMBL/GenBank/DDBJ databases">
        <title>Genome Sequence Resource for Two Populations of Ditylenchus destructor, the Migratory Endoparasitic Phytonematode.</title>
        <authorList>
            <person name="Zhang H."/>
            <person name="Lin R."/>
            <person name="Xie B."/>
        </authorList>
    </citation>
    <scope>NUCLEOTIDE SEQUENCE</scope>
    <source>
        <strain evidence="2">BazhouSP</strain>
    </source>
</reference>
<sequence length="139" mass="15106">MFYFFNVLLFVSFVTEIAHAGRSGGGRPYVHPYLTSEATGALRVLPIDQSTGHCLPHIGCIAMYQHEMNSAQDILEEVALAAKSVGYNYASNQYAGKVEALRPASEGGAILIGETGTYKWDSISALFVTEYPGAKNRKL</sequence>
<feature type="signal peptide" evidence="1">
    <location>
        <begin position="1"/>
        <end position="20"/>
    </location>
</feature>
<evidence type="ECO:0000256" key="1">
    <source>
        <dbReference type="SAM" id="SignalP"/>
    </source>
</evidence>
<accession>A0AAD4MPK5</accession>
<comment type="caution">
    <text evidence="2">The sequence shown here is derived from an EMBL/GenBank/DDBJ whole genome shotgun (WGS) entry which is preliminary data.</text>
</comment>
<organism evidence="2 3">
    <name type="scientific">Ditylenchus destructor</name>
    <dbReference type="NCBI Taxonomy" id="166010"/>
    <lineage>
        <taxon>Eukaryota</taxon>
        <taxon>Metazoa</taxon>
        <taxon>Ecdysozoa</taxon>
        <taxon>Nematoda</taxon>
        <taxon>Chromadorea</taxon>
        <taxon>Rhabditida</taxon>
        <taxon>Tylenchina</taxon>
        <taxon>Tylenchomorpha</taxon>
        <taxon>Sphaerularioidea</taxon>
        <taxon>Anguinidae</taxon>
        <taxon>Anguininae</taxon>
        <taxon>Ditylenchus</taxon>
    </lineage>
</organism>